<evidence type="ECO:0000256" key="13">
    <source>
        <dbReference type="ARBA" id="ARBA00046149"/>
    </source>
</evidence>
<keyword evidence="6 14" id="KW-0493">Microtubule</keyword>
<keyword evidence="10" id="KW-0539">Nucleus</keyword>
<evidence type="ECO:0000313" key="17">
    <source>
        <dbReference type="Proteomes" id="UP000014500"/>
    </source>
</evidence>
<evidence type="ECO:0000256" key="1">
    <source>
        <dbReference type="ARBA" id="ARBA00004114"/>
    </source>
</evidence>
<evidence type="ECO:0000256" key="6">
    <source>
        <dbReference type="ARBA" id="ARBA00022701"/>
    </source>
</evidence>
<dbReference type="CDD" id="cd02189">
    <property type="entry name" value="delta_zeta_tubulin-like"/>
    <property type="match status" value="1"/>
</dbReference>
<keyword evidence="17" id="KW-1185">Reference proteome</keyword>
<evidence type="ECO:0000259" key="15">
    <source>
        <dbReference type="SMART" id="SM00864"/>
    </source>
</evidence>
<dbReference type="Gene3D" id="3.40.50.1440">
    <property type="entry name" value="Tubulin/FtsZ, GTPase domain"/>
    <property type="match status" value="1"/>
</dbReference>
<evidence type="ECO:0000256" key="4">
    <source>
        <dbReference type="ARBA" id="ARBA00009636"/>
    </source>
</evidence>
<protein>
    <recommendedName>
        <fullName evidence="5">Tubulin delta chain</fullName>
    </recommendedName>
    <alternativeName>
        <fullName evidence="12">Delta-tubulin</fullName>
    </alternativeName>
</protein>
<dbReference type="InterPro" id="IPR003008">
    <property type="entry name" value="Tubulin_FtsZ_GTPase"/>
</dbReference>
<dbReference type="GO" id="GO:0005814">
    <property type="term" value="C:centriole"/>
    <property type="evidence" value="ECO:0007669"/>
    <property type="project" value="UniProtKB-SubCell"/>
</dbReference>
<dbReference type="GO" id="GO:0005525">
    <property type="term" value="F:GTP binding"/>
    <property type="evidence" value="ECO:0007669"/>
    <property type="project" value="UniProtKB-UniRule"/>
</dbReference>
<dbReference type="GO" id="GO:0005929">
    <property type="term" value="C:cilium"/>
    <property type="evidence" value="ECO:0007669"/>
    <property type="project" value="UniProtKB-SubCell"/>
</dbReference>
<reference evidence="16" key="2">
    <citation type="submission" date="2015-02" db="UniProtKB">
        <authorList>
            <consortium name="EnsemblMetazoa"/>
        </authorList>
    </citation>
    <scope>IDENTIFICATION</scope>
</reference>
<dbReference type="STRING" id="126957.T1J6C5"/>
<dbReference type="eggNOG" id="KOG1374">
    <property type="taxonomic scope" value="Eukaryota"/>
</dbReference>
<proteinExistence type="inferred from homology"/>
<dbReference type="InterPro" id="IPR000217">
    <property type="entry name" value="Tubulin"/>
</dbReference>
<dbReference type="PANTHER" id="PTHR11588">
    <property type="entry name" value="TUBULIN"/>
    <property type="match status" value="1"/>
</dbReference>
<dbReference type="OMA" id="ACHPEYK"/>
<evidence type="ECO:0000256" key="12">
    <source>
        <dbReference type="ARBA" id="ARBA00030594"/>
    </source>
</evidence>
<dbReference type="SMART" id="SM00864">
    <property type="entry name" value="Tubulin"/>
    <property type="match status" value="1"/>
</dbReference>
<comment type="subcellular location">
    <subcellularLocation>
        <location evidence="3">Cell projection</location>
        <location evidence="3">Cilium</location>
    </subcellularLocation>
    <subcellularLocation>
        <location evidence="1">Cytoplasm</location>
        <location evidence="1">Cytoskeleton</location>
        <location evidence="1">Microtubule organizing center</location>
        <location evidence="1">Centrosome</location>
        <location evidence="1">Centriole</location>
    </subcellularLocation>
    <subcellularLocation>
        <location evidence="2">Nucleus</location>
    </subcellularLocation>
</comment>
<evidence type="ECO:0000256" key="7">
    <source>
        <dbReference type="ARBA" id="ARBA00022741"/>
    </source>
</evidence>
<keyword evidence="9 14" id="KW-0342">GTP-binding</keyword>
<evidence type="ECO:0000256" key="11">
    <source>
        <dbReference type="ARBA" id="ARBA00023273"/>
    </source>
</evidence>
<evidence type="ECO:0000256" key="3">
    <source>
        <dbReference type="ARBA" id="ARBA00004138"/>
    </source>
</evidence>
<comment type="similarity">
    <text evidence="4 14">Belongs to the tubulin family.</text>
</comment>
<dbReference type="PRINTS" id="PR01224">
    <property type="entry name" value="DELTATUBULIN"/>
</dbReference>
<accession>T1J6C5</accession>
<evidence type="ECO:0000256" key="2">
    <source>
        <dbReference type="ARBA" id="ARBA00004123"/>
    </source>
</evidence>
<reference evidence="17" key="1">
    <citation type="submission" date="2011-05" db="EMBL/GenBank/DDBJ databases">
        <authorList>
            <person name="Richards S.R."/>
            <person name="Qu J."/>
            <person name="Jiang H."/>
            <person name="Jhangiani S.N."/>
            <person name="Agravi P."/>
            <person name="Goodspeed R."/>
            <person name="Gross S."/>
            <person name="Mandapat C."/>
            <person name="Jackson L."/>
            <person name="Mathew T."/>
            <person name="Pu L."/>
            <person name="Thornton R."/>
            <person name="Saada N."/>
            <person name="Wilczek-Boney K.B."/>
            <person name="Lee S."/>
            <person name="Kovar C."/>
            <person name="Wu Y."/>
            <person name="Scherer S.E."/>
            <person name="Worley K.C."/>
            <person name="Muzny D.M."/>
            <person name="Gibbs R."/>
        </authorList>
    </citation>
    <scope>NUCLEOTIDE SEQUENCE</scope>
    <source>
        <strain evidence="17">Brora</strain>
    </source>
</reference>
<dbReference type="InterPro" id="IPR017975">
    <property type="entry name" value="Tubulin_CS"/>
</dbReference>
<evidence type="ECO:0000313" key="16">
    <source>
        <dbReference type="EnsemblMetazoa" id="SMAR009194-PA"/>
    </source>
</evidence>
<name>T1J6C5_STRMM</name>
<dbReference type="GO" id="GO:0030030">
    <property type="term" value="P:cell projection organization"/>
    <property type="evidence" value="ECO:0007669"/>
    <property type="project" value="UniProtKB-KW"/>
</dbReference>
<organism evidence="16 17">
    <name type="scientific">Strigamia maritima</name>
    <name type="common">European centipede</name>
    <name type="synonym">Geophilus maritimus</name>
    <dbReference type="NCBI Taxonomy" id="126957"/>
    <lineage>
        <taxon>Eukaryota</taxon>
        <taxon>Metazoa</taxon>
        <taxon>Ecdysozoa</taxon>
        <taxon>Arthropoda</taxon>
        <taxon>Myriapoda</taxon>
        <taxon>Chilopoda</taxon>
        <taxon>Pleurostigmophora</taxon>
        <taxon>Geophilomorpha</taxon>
        <taxon>Linotaeniidae</taxon>
        <taxon>Strigamia</taxon>
    </lineage>
</organism>
<dbReference type="InterPro" id="IPR002967">
    <property type="entry name" value="Delta_tubulin"/>
</dbReference>
<keyword evidence="11" id="KW-0966">Cell projection</keyword>
<dbReference type="AlphaFoldDB" id="T1J6C5"/>
<dbReference type="GO" id="GO:0007017">
    <property type="term" value="P:microtubule-based process"/>
    <property type="evidence" value="ECO:0007669"/>
    <property type="project" value="InterPro"/>
</dbReference>
<feature type="domain" description="Tubulin/FtsZ GTPase" evidence="15">
    <location>
        <begin position="44"/>
        <end position="238"/>
    </location>
</feature>
<keyword evidence="8" id="KW-0970">Cilium biogenesis/degradation</keyword>
<dbReference type="EnsemblMetazoa" id="SMAR009194-RA">
    <property type="protein sequence ID" value="SMAR009194-PA"/>
    <property type="gene ID" value="SMAR009194"/>
</dbReference>
<evidence type="ECO:0000256" key="5">
    <source>
        <dbReference type="ARBA" id="ARBA00014184"/>
    </source>
</evidence>
<dbReference type="EMBL" id="JH431875">
    <property type="status" value="NOT_ANNOTATED_CDS"/>
    <property type="molecule type" value="Genomic_DNA"/>
</dbReference>
<dbReference type="HOGENOM" id="CLU_015718_1_0_1"/>
<dbReference type="GO" id="GO:0005874">
    <property type="term" value="C:microtubule"/>
    <property type="evidence" value="ECO:0007669"/>
    <property type="project" value="UniProtKB-KW"/>
</dbReference>
<dbReference type="GO" id="GO:0005634">
    <property type="term" value="C:nucleus"/>
    <property type="evidence" value="ECO:0007669"/>
    <property type="project" value="UniProtKB-SubCell"/>
</dbReference>
<dbReference type="GO" id="GO:0005200">
    <property type="term" value="F:structural constituent of cytoskeleton"/>
    <property type="evidence" value="ECO:0007669"/>
    <property type="project" value="InterPro"/>
</dbReference>
<dbReference type="PRINTS" id="PR01161">
    <property type="entry name" value="TUBULIN"/>
</dbReference>
<keyword evidence="7 14" id="KW-0547">Nucleotide-binding</keyword>
<dbReference type="InterPro" id="IPR008280">
    <property type="entry name" value="Tub_FtsZ_C"/>
</dbReference>
<dbReference type="SUPFAM" id="SSF52490">
    <property type="entry name" value="Tubulin nucleotide-binding domain-like"/>
    <property type="match status" value="1"/>
</dbReference>
<dbReference type="Proteomes" id="UP000014500">
    <property type="component" value="Unassembled WGS sequence"/>
</dbReference>
<dbReference type="InterPro" id="IPR036525">
    <property type="entry name" value="Tubulin/FtsZ_GTPase_sf"/>
</dbReference>
<evidence type="ECO:0000256" key="8">
    <source>
        <dbReference type="ARBA" id="ARBA00022794"/>
    </source>
</evidence>
<evidence type="ECO:0000256" key="9">
    <source>
        <dbReference type="ARBA" id="ARBA00023134"/>
    </source>
</evidence>
<comment type="function">
    <text evidence="13">Acts as a positive regulator of hedgehog signaling and regulates ciliary function.</text>
</comment>
<dbReference type="PhylomeDB" id="T1J6C5"/>
<dbReference type="Pfam" id="PF00091">
    <property type="entry name" value="Tubulin"/>
    <property type="match status" value="1"/>
</dbReference>
<sequence length="411" mass="45065">MSLVLVQVGQCGNQVGKCLLEGVSDVLNGGGGAKKFVDWRELTAERFFRRERNDVWMARAVLVDTENKVIDRLLLPKKSTWHYSHKNSLKLSGGCGNLWSRGYCEYGPILSDQTIDIVQSELEKCDSVGGLIILMSAAGGTGSGVGAHLTQVFRDAFPRTFIVNQLVWPYSTGEVVIQSYNTLLTLSHISPFADALLNFYNDELHQICTRFNTSINIDNLNSVLGDQLAATFCPSFDSNNHVTRLGDLLENLTSHSGFKMLSVKSVPHTAPRARDFSTDTWIGLSKLLAREVGRKSVSLSDVAIVRGNDAKNADLSEFVRSRRYAAIVTGQVACQVWREDAAVSKDPLNITLVGNNAGIAGALERTIERAWRLMSNGAYLHHMAKHGIGQEQLADAITSVSRISANYSCLT</sequence>
<evidence type="ECO:0000256" key="10">
    <source>
        <dbReference type="ARBA" id="ARBA00023242"/>
    </source>
</evidence>
<dbReference type="SUPFAM" id="SSF55307">
    <property type="entry name" value="Tubulin C-terminal domain-like"/>
    <property type="match status" value="1"/>
</dbReference>
<evidence type="ECO:0000256" key="14">
    <source>
        <dbReference type="RuleBase" id="RU000352"/>
    </source>
</evidence>
<dbReference type="PROSITE" id="PS00227">
    <property type="entry name" value="TUBULIN"/>
    <property type="match status" value="1"/>
</dbReference>